<dbReference type="EMBL" id="BARS01034498">
    <property type="protein sequence ID" value="GAG22918.1"/>
    <property type="molecule type" value="Genomic_DNA"/>
</dbReference>
<dbReference type="AlphaFoldDB" id="X0WEF1"/>
<organism evidence="2">
    <name type="scientific">marine sediment metagenome</name>
    <dbReference type="NCBI Taxonomy" id="412755"/>
    <lineage>
        <taxon>unclassified sequences</taxon>
        <taxon>metagenomes</taxon>
        <taxon>ecological metagenomes</taxon>
    </lineage>
</organism>
<accession>X0WEF1</accession>
<feature type="region of interest" description="Disordered" evidence="1">
    <location>
        <begin position="1"/>
        <end position="23"/>
    </location>
</feature>
<evidence type="ECO:0000313" key="2">
    <source>
        <dbReference type="EMBL" id="GAG22918.1"/>
    </source>
</evidence>
<reference evidence="2" key="1">
    <citation type="journal article" date="2014" name="Front. Microbiol.">
        <title>High frequency of phylogenetically diverse reductive dehalogenase-homologous genes in deep subseafloor sedimentary metagenomes.</title>
        <authorList>
            <person name="Kawai M."/>
            <person name="Futagami T."/>
            <person name="Toyoda A."/>
            <person name="Takaki Y."/>
            <person name="Nishi S."/>
            <person name="Hori S."/>
            <person name="Arai W."/>
            <person name="Tsubouchi T."/>
            <person name="Morono Y."/>
            <person name="Uchiyama I."/>
            <person name="Ito T."/>
            <person name="Fujiyama A."/>
            <person name="Inagaki F."/>
            <person name="Takami H."/>
        </authorList>
    </citation>
    <scope>NUCLEOTIDE SEQUENCE</scope>
    <source>
        <strain evidence="2">Expedition CK06-06</strain>
    </source>
</reference>
<name>X0WEF1_9ZZZZ</name>
<feature type="non-terminal residue" evidence="2">
    <location>
        <position position="47"/>
    </location>
</feature>
<protein>
    <submittedName>
        <fullName evidence="2">Uncharacterized protein</fullName>
    </submittedName>
</protein>
<evidence type="ECO:0000256" key="1">
    <source>
        <dbReference type="SAM" id="MobiDB-lite"/>
    </source>
</evidence>
<feature type="compositionally biased region" description="Basic and acidic residues" evidence="1">
    <location>
        <begin position="11"/>
        <end position="23"/>
    </location>
</feature>
<comment type="caution">
    <text evidence="2">The sequence shown here is derived from an EMBL/GenBank/DDBJ whole genome shotgun (WGS) entry which is preliminary data.</text>
</comment>
<sequence>MGDPDIGHGPGTRDDPRIDGVHPDDARRAAISCWRRASTFVSGGLWW</sequence>
<proteinExistence type="predicted"/>
<gene>
    <name evidence="2" type="ORF">S01H1_53280</name>
</gene>